<feature type="compositionally biased region" description="Polar residues" evidence="2">
    <location>
        <begin position="239"/>
        <end position="249"/>
    </location>
</feature>
<keyword evidence="3" id="KW-0732">Signal</keyword>
<dbReference type="AlphaFoldDB" id="A0AAD8UZH8"/>
<feature type="region of interest" description="Disordered" evidence="2">
    <location>
        <begin position="229"/>
        <end position="254"/>
    </location>
</feature>
<name>A0AAD8UZH8_9PEZI</name>
<feature type="coiled-coil region" evidence="1">
    <location>
        <begin position="169"/>
        <end position="196"/>
    </location>
</feature>
<comment type="caution">
    <text evidence="4">The sequence shown here is derived from an EMBL/GenBank/DDBJ whole genome shotgun (WGS) entry which is preliminary data.</text>
</comment>
<keyword evidence="5" id="KW-1185">Reference proteome</keyword>
<evidence type="ECO:0000256" key="2">
    <source>
        <dbReference type="SAM" id="MobiDB-lite"/>
    </source>
</evidence>
<accession>A0AAD8UZH8</accession>
<gene>
    <name evidence="4" type="ORF">LY79DRAFT_584462</name>
</gene>
<evidence type="ECO:0000313" key="4">
    <source>
        <dbReference type="EMBL" id="KAK1569809.1"/>
    </source>
</evidence>
<proteinExistence type="predicted"/>
<dbReference type="RefSeq" id="XP_060408012.1">
    <property type="nucleotide sequence ID" value="XM_060560403.1"/>
</dbReference>
<organism evidence="4 5">
    <name type="scientific">Colletotrichum navitas</name>
    <dbReference type="NCBI Taxonomy" id="681940"/>
    <lineage>
        <taxon>Eukaryota</taxon>
        <taxon>Fungi</taxon>
        <taxon>Dikarya</taxon>
        <taxon>Ascomycota</taxon>
        <taxon>Pezizomycotina</taxon>
        <taxon>Sordariomycetes</taxon>
        <taxon>Hypocreomycetidae</taxon>
        <taxon>Glomerellales</taxon>
        <taxon>Glomerellaceae</taxon>
        <taxon>Colletotrichum</taxon>
        <taxon>Colletotrichum graminicola species complex</taxon>
    </lineage>
</organism>
<feature type="chain" id="PRO_5042104412" evidence="3">
    <location>
        <begin position="21"/>
        <end position="303"/>
    </location>
</feature>
<dbReference type="EMBL" id="JAHLJV010000122">
    <property type="protein sequence ID" value="KAK1569809.1"/>
    <property type="molecule type" value="Genomic_DNA"/>
</dbReference>
<evidence type="ECO:0000256" key="1">
    <source>
        <dbReference type="SAM" id="Coils"/>
    </source>
</evidence>
<reference evidence="4" key="1">
    <citation type="submission" date="2021-06" db="EMBL/GenBank/DDBJ databases">
        <title>Comparative genomics, transcriptomics and evolutionary studies reveal genomic signatures of adaptation to plant cell wall in hemibiotrophic fungi.</title>
        <authorList>
            <consortium name="DOE Joint Genome Institute"/>
            <person name="Baroncelli R."/>
            <person name="Diaz J.F."/>
            <person name="Benocci T."/>
            <person name="Peng M."/>
            <person name="Battaglia E."/>
            <person name="Haridas S."/>
            <person name="Andreopoulos W."/>
            <person name="Labutti K."/>
            <person name="Pangilinan J."/>
            <person name="Floch G.L."/>
            <person name="Makela M.R."/>
            <person name="Henrissat B."/>
            <person name="Grigoriev I.V."/>
            <person name="Crouch J.A."/>
            <person name="De Vries R.P."/>
            <person name="Sukno S.A."/>
            <person name="Thon M.R."/>
        </authorList>
    </citation>
    <scope>NUCLEOTIDE SEQUENCE</scope>
    <source>
        <strain evidence="4">CBS 125086</strain>
    </source>
</reference>
<keyword evidence="1" id="KW-0175">Coiled coil</keyword>
<evidence type="ECO:0000256" key="3">
    <source>
        <dbReference type="SAM" id="SignalP"/>
    </source>
</evidence>
<dbReference type="Proteomes" id="UP001230504">
    <property type="component" value="Unassembled WGS sequence"/>
</dbReference>
<feature type="signal peptide" evidence="3">
    <location>
        <begin position="1"/>
        <end position="20"/>
    </location>
</feature>
<evidence type="ECO:0000313" key="5">
    <source>
        <dbReference type="Proteomes" id="UP001230504"/>
    </source>
</evidence>
<dbReference type="GeneID" id="85444643"/>
<sequence length="303" mass="32858">MALVSLSGAILCWWLDGLQQISLVRYAMSTFKWIVSCFGGGYGLVSQGVATSPSVSPASVLPTNEPTPTIRGIFPHGHDIEVGAGFLSRIPIDVQSTVHHYYRGHVADSAVHEAFLGEMQGGDDNDGWPLSWQTFWDSVATTLKDIDSADKAYVERVAGFALKVFRRMLRLRRELIETLTSELEAMRQQRDRSTAASWPFLSLSSSSWGALGALWIKLANILGDADRSVPEVDRGQGQGQTAEPGTLFQSSSSSSSSLVKAGLGDATHQLRYYGVIGSVLCYESSQTLAGFKAMEQAATCFTH</sequence>
<protein>
    <submittedName>
        <fullName evidence="4">Uncharacterized protein</fullName>
    </submittedName>
</protein>